<dbReference type="RefSeq" id="WP_023065281.1">
    <property type="nucleotide sequence ID" value="NZ_AUZM01000010.1"/>
</dbReference>
<dbReference type="Pfam" id="PF01841">
    <property type="entry name" value="Transglut_core"/>
    <property type="match status" value="1"/>
</dbReference>
<feature type="domain" description="Transglutaminase-like" evidence="2">
    <location>
        <begin position="150"/>
        <end position="213"/>
    </location>
</feature>
<evidence type="ECO:0000256" key="1">
    <source>
        <dbReference type="SAM" id="Phobius"/>
    </source>
</evidence>
<sequence length="364" mass="41156">MNNLNDQFFFSSNPIKYLEFLKSIKIRRTQKKIFAISLAILTCFAVLSPLTSFKAFAGYSHFPNSLQRQTPTVQAETNWPWEGINIHPLVTQMPLAAETSISAVAQYITQRESDPFLVAKAFHDYIATKIDYDYAAYKRGYYGPQDAQTVFRNRKGVCSGYARLMKALGDAAGIEVAYITGDYRDYTGGLSGEGHAWNGVKINGKWYLMDSTWDAGYLTSSGYVKHYTTNYLFPPADVMIMTHLPNDSGWQLLSRPVSRPQFSRMPALQTDFFAEGFQLISPKLSNIRVKNSIDIQLKNSKNRWVMAEVVPQGSRQTFLCSPPTRQTSNIPCSLPGSGNHEIRLFSSRDEYGTYKYLGAFRFTT</sequence>
<dbReference type="Proteomes" id="UP000017127">
    <property type="component" value="Unassembled WGS sequence"/>
</dbReference>
<keyword evidence="1" id="KW-0812">Transmembrane</keyword>
<dbReference type="SMART" id="SM00460">
    <property type="entry name" value="TGc"/>
    <property type="match status" value="1"/>
</dbReference>
<dbReference type="PANTHER" id="PTHR46333">
    <property type="entry name" value="CYTOKINESIS PROTEIN 3"/>
    <property type="match status" value="1"/>
</dbReference>
<comment type="caution">
    <text evidence="3">The sequence shown here is derived from an EMBL/GenBank/DDBJ whole genome shotgun (WGS) entry which is preliminary data.</text>
</comment>
<feature type="transmembrane region" description="Helical" evidence="1">
    <location>
        <begin position="33"/>
        <end position="53"/>
    </location>
</feature>
<dbReference type="PANTHER" id="PTHR46333:SF2">
    <property type="entry name" value="CYTOKINESIS PROTEIN 3"/>
    <property type="match status" value="1"/>
</dbReference>
<name>U7QMH8_9CYAN</name>
<proteinExistence type="predicted"/>
<dbReference type="Gene3D" id="3.10.620.30">
    <property type="match status" value="1"/>
</dbReference>
<evidence type="ECO:0000259" key="2">
    <source>
        <dbReference type="SMART" id="SM00460"/>
    </source>
</evidence>
<evidence type="ECO:0000313" key="4">
    <source>
        <dbReference type="Proteomes" id="UP000017127"/>
    </source>
</evidence>
<gene>
    <name evidence="3" type="ORF">M595_1490</name>
</gene>
<keyword evidence="1" id="KW-0472">Membrane</keyword>
<reference evidence="3 4" key="1">
    <citation type="journal article" date="2013" name="Front. Microbiol.">
        <title>Comparative genomic analyses of the cyanobacterium, Lyngbya aestuarii BL J, a powerful hydrogen producer.</title>
        <authorList>
            <person name="Kothari A."/>
            <person name="Vaughn M."/>
            <person name="Garcia-Pichel F."/>
        </authorList>
    </citation>
    <scope>NUCLEOTIDE SEQUENCE [LARGE SCALE GENOMIC DNA]</scope>
    <source>
        <strain evidence="3 4">BL J</strain>
    </source>
</reference>
<dbReference type="EMBL" id="AUZM01000010">
    <property type="protein sequence ID" value="ERT08457.1"/>
    <property type="molecule type" value="Genomic_DNA"/>
</dbReference>
<organism evidence="3 4">
    <name type="scientific">Lyngbya aestuarii BL J</name>
    <dbReference type="NCBI Taxonomy" id="1348334"/>
    <lineage>
        <taxon>Bacteria</taxon>
        <taxon>Bacillati</taxon>
        <taxon>Cyanobacteriota</taxon>
        <taxon>Cyanophyceae</taxon>
        <taxon>Oscillatoriophycideae</taxon>
        <taxon>Oscillatoriales</taxon>
        <taxon>Microcoleaceae</taxon>
        <taxon>Lyngbya</taxon>
    </lineage>
</organism>
<dbReference type="InterPro" id="IPR052557">
    <property type="entry name" value="CAP/Cytokinesis_protein"/>
</dbReference>
<keyword evidence="1" id="KW-1133">Transmembrane helix</keyword>
<accession>U7QMH8</accession>
<dbReference type="AlphaFoldDB" id="U7QMH8"/>
<dbReference type="GO" id="GO:0005737">
    <property type="term" value="C:cytoplasm"/>
    <property type="evidence" value="ECO:0007669"/>
    <property type="project" value="TreeGrafter"/>
</dbReference>
<dbReference type="InterPro" id="IPR038765">
    <property type="entry name" value="Papain-like_cys_pep_sf"/>
</dbReference>
<dbReference type="SUPFAM" id="SSF54001">
    <property type="entry name" value="Cysteine proteinases"/>
    <property type="match status" value="1"/>
</dbReference>
<keyword evidence="4" id="KW-1185">Reference proteome</keyword>
<evidence type="ECO:0000313" key="3">
    <source>
        <dbReference type="EMBL" id="ERT08457.1"/>
    </source>
</evidence>
<dbReference type="InterPro" id="IPR002931">
    <property type="entry name" value="Transglutaminase-like"/>
</dbReference>
<protein>
    <submittedName>
        <fullName evidence="3">Transglutaminase-like superfamily protein</fullName>
    </submittedName>
</protein>
<dbReference type="OrthoDB" id="9788327at2"/>